<keyword evidence="2" id="KW-1185">Reference proteome</keyword>
<dbReference type="Proteomes" id="UP001469553">
    <property type="component" value="Unassembled WGS sequence"/>
</dbReference>
<reference evidence="1 2" key="1">
    <citation type="submission" date="2021-06" db="EMBL/GenBank/DDBJ databases">
        <authorList>
            <person name="Palmer J.M."/>
        </authorList>
    </citation>
    <scope>NUCLEOTIDE SEQUENCE [LARGE SCALE GENOMIC DNA]</scope>
    <source>
        <strain evidence="1 2">AS_MEX2019</strain>
        <tissue evidence="1">Muscle</tissue>
    </source>
</reference>
<proteinExistence type="predicted"/>
<dbReference type="EMBL" id="JAHRIP010024758">
    <property type="protein sequence ID" value="MEQ2289780.1"/>
    <property type="molecule type" value="Genomic_DNA"/>
</dbReference>
<evidence type="ECO:0000313" key="1">
    <source>
        <dbReference type="EMBL" id="MEQ2289780.1"/>
    </source>
</evidence>
<evidence type="ECO:0000313" key="2">
    <source>
        <dbReference type="Proteomes" id="UP001469553"/>
    </source>
</evidence>
<name>A0ABV0Y7M6_9TELE</name>
<accession>A0ABV0Y7M6</accession>
<sequence>MPFNHAVFPTLLHSGRSYTPTHSNISLRRCSKSFRGSSLIWFLSLLLCPEVDHCLASPDGFTAMFKSSHPCLTKNLPFGELVPPLSISETSSALNPSIEKARSHLSLFIDLLFKHGFLIFLSISQILLTKLDPPSLNQDSA</sequence>
<organism evidence="1 2">
    <name type="scientific">Ameca splendens</name>
    <dbReference type="NCBI Taxonomy" id="208324"/>
    <lineage>
        <taxon>Eukaryota</taxon>
        <taxon>Metazoa</taxon>
        <taxon>Chordata</taxon>
        <taxon>Craniata</taxon>
        <taxon>Vertebrata</taxon>
        <taxon>Euteleostomi</taxon>
        <taxon>Actinopterygii</taxon>
        <taxon>Neopterygii</taxon>
        <taxon>Teleostei</taxon>
        <taxon>Neoteleostei</taxon>
        <taxon>Acanthomorphata</taxon>
        <taxon>Ovalentaria</taxon>
        <taxon>Atherinomorphae</taxon>
        <taxon>Cyprinodontiformes</taxon>
        <taxon>Goodeidae</taxon>
        <taxon>Ameca</taxon>
    </lineage>
</organism>
<gene>
    <name evidence="1" type="ORF">AMECASPLE_036779</name>
</gene>
<comment type="caution">
    <text evidence="1">The sequence shown here is derived from an EMBL/GenBank/DDBJ whole genome shotgun (WGS) entry which is preliminary data.</text>
</comment>
<protein>
    <submittedName>
        <fullName evidence="1">Uncharacterized protein</fullName>
    </submittedName>
</protein>